<dbReference type="Proteomes" id="UP001497482">
    <property type="component" value="Chromosome 19"/>
</dbReference>
<organism evidence="1 2">
    <name type="scientific">Knipowitschia caucasica</name>
    <name type="common">Caucasian dwarf goby</name>
    <name type="synonym">Pomatoschistus caucasicus</name>
    <dbReference type="NCBI Taxonomy" id="637954"/>
    <lineage>
        <taxon>Eukaryota</taxon>
        <taxon>Metazoa</taxon>
        <taxon>Chordata</taxon>
        <taxon>Craniata</taxon>
        <taxon>Vertebrata</taxon>
        <taxon>Euteleostomi</taxon>
        <taxon>Actinopterygii</taxon>
        <taxon>Neopterygii</taxon>
        <taxon>Teleostei</taxon>
        <taxon>Neoteleostei</taxon>
        <taxon>Acanthomorphata</taxon>
        <taxon>Gobiaria</taxon>
        <taxon>Gobiiformes</taxon>
        <taxon>Gobioidei</taxon>
        <taxon>Gobiidae</taxon>
        <taxon>Gobiinae</taxon>
        <taxon>Knipowitschia</taxon>
    </lineage>
</organism>
<gene>
    <name evidence="1" type="ORF">KC01_LOCUS20570</name>
</gene>
<keyword evidence="2" id="KW-1185">Reference proteome</keyword>
<sequence>MTWDRFKHSESHGTFPPRQKYAARYSAHIPLPSPCNSPYLQPVSTFGSLAACVTSSDDKREAPRPFTNCDVMLWFIYIAPY</sequence>
<dbReference type="EMBL" id="OZ035841">
    <property type="protein sequence ID" value="CAL1591165.1"/>
    <property type="molecule type" value="Genomic_DNA"/>
</dbReference>
<protein>
    <submittedName>
        <fullName evidence="1">Uncharacterized protein</fullName>
    </submittedName>
</protein>
<accession>A0AAV2KSY0</accession>
<name>A0AAV2KSY0_KNICA</name>
<evidence type="ECO:0000313" key="1">
    <source>
        <dbReference type="EMBL" id="CAL1591165.1"/>
    </source>
</evidence>
<proteinExistence type="predicted"/>
<evidence type="ECO:0000313" key="2">
    <source>
        <dbReference type="Proteomes" id="UP001497482"/>
    </source>
</evidence>
<dbReference type="AlphaFoldDB" id="A0AAV2KSY0"/>
<reference evidence="1 2" key="1">
    <citation type="submission" date="2024-04" db="EMBL/GenBank/DDBJ databases">
        <authorList>
            <person name="Waldvogel A.-M."/>
            <person name="Schoenle A."/>
        </authorList>
    </citation>
    <scope>NUCLEOTIDE SEQUENCE [LARGE SCALE GENOMIC DNA]</scope>
</reference>